<dbReference type="Proteomes" id="UP000095281">
    <property type="component" value="Unplaced"/>
</dbReference>
<name>A0A1I8BSB1_MELHA</name>
<keyword evidence="2" id="KW-0472">Membrane</keyword>
<organism evidence="3 4">
    <name type="scientific">Meloidogyne hapla</name>
    <name type="common">Root-knot nematode worm</name>
    <dbReference type="NCBI Taxonomy" id="6305"/>
    <lineage>
        <taxon>Eukaryota</taxon>
        <taxon>Metazoa</taxon>
        <taxon>Ecdysozoa</taxon>
        <taxon>Nematoda</taxon>
        <taxon>Chromadorea</taxon>
        <taxon>Rhabditida</taxon>
        <taxon>Tylenchina</taxon>
        <taxon>Tylenchomorpha</taxon>
        <taxon>Tylenchoidea</taxon>
        <taxon>Meloidogynidae</taxon>
        <taxon>Meloidogyninae</taxon>
        <taxon>Meloidogyne</taxon>
    </lineage>
</organism>
<evidence type="ECO:0000256" key="2">
    <source>
        <dbReference type="SAM" id="Phobius"/>
    </source>
</evidence>
<keyword evidence="3" id="KW-1185">Reference proteome</keyword>
<accession>A0A1I8BSB1</accession>
<feature type="region of interest" description="Disordered" evidence="1">
    <location>
        <begin position="26"/>
        <end position="48"/>
    </location>
</feature>
<proteinExistence type="predicted"/>
<dbReference type="AlphaFoldDB" id="A0A1I8BSB1"/>
<protein>
    <submittedName>
        <fullName evidence="4">DUF148 domain-containing protein</fullName>
    </submittedName>
</protein>
<reference evidence="4" key="1">
    <citation type="submission" date="2016-11" db="UniProtKB">
        <authorList>
            <consortium name="WormBaseParasite"/>
        </authorList>
    </citation>
    <scope>IDENTIFICATION</scope>
</reference>
<evidence type="ECO:0000256" key="1">
    <source>
        <dbReference type="SAM" id="MobiDB-lite"/>
    </source>
</evidence>
<feature type="transmembrane region" description="Helical" evidence="2">
    <location>
        <begin position="6"/>
        <end position="25"/>
    </location>
</feature>
<dbReference type="WBParaSite" id="MhA1_Contig518.frz3.gene26">
    <property type="protein sequence ID" value="MhA1_Contig518.frz3.gene26"/>
    <property type="gene ID" value="MhA1_Contig518.frz3.gene26"/>
</dbReference>
<evidence type="ECO:0000313" key="3">
    <source>
        <dbReference type="Proteomes" id="UP000095281"/>
    </source>
</evidence>
<keyword evidence="2" id="KW-0812">Transmembrane</keyword>
<keyword evidence="2" id="KW-1133">Transmembrane helix</keyword>
<sequence length="107" mass="11886">MKSVSFYVIISCIILGMIFDVMGAGQRGRRGRGRGRNQNINNQLDQSTSRIQGLNAELDNLSQRIADLLNAHDNTINIIINNIQNTYNVQFTQAENQPPPNDGNGND</sequence>
<evidence type="ECO:0000313" key="4">
    <source>
        <dbReference type="WBParaSite" id="MhA1_Contig518.frz3.gene26"/>
    </source>
</evidence>